<dbReference type="InterPro" id="IPR036188">
    <property type="entry name" value="FAD/NAD-bd_sf"/>
</dbReference>
<dbReference type="SUPFAM" id="SSF56425">
    <property type="entry name" value="Succinate dehydrogenase/fumarate reductase flavoprotein, catalytic domain"/>
    <property type="match status" value="1"/>
</dbReference>
<evidence type="ECO:0000256" key="11">
    <source>
        <dbReference type="NCBIfam" id="TIGR00551"/>
    </source>
</evidence>
<evidence type="ECO:0000256" key="3">
    <source>
        <dbReference type="ARBA" id="ARBA00008562"/>
    </source>
</evidence>
<accession>A0ABU8H8W8</accession>
<reference evidence="15 16" key="1">
    <citation type="journal article" date="2018" name="J. Microbiol.">
        <title>Bacillus spongiae sp. nov., isolated from sponge of Jeju Island.</title>
        <authorList>
            <person name="Lee G.E."/>
            <person name="Im W.T."/>
            <person name="Park J.S."/>
        </authorList>
    </citation>
    <scope>NUCLEOTIDE SEQUENCE [LARGE SCALE GENOMIC DNA]</scope>
    <source>
        <strain evidence="15 16">135PIL107-10</strain>
    </source>
</reference>
<evidence type="ECO:0000256" key="7">
    <source>
        <dbReference type="ARBA" id="ARBA00022642"/>
    </source>
</evidence>
<dbReference type="Gene3D" id="1.20.58.100">
    <property type="entry name" value="Fumarate reductase/succinate dehydrogenase flavoprotein-like, C-terminal domain"/>
    <property type="match status" value="1"/>
</dbReference>
<evidence type="ECO:0000256" key="6">
    <source>
        <dbReference type="ARBA" id="ARBA00022630"/>
    </source>
</evidence>
<feature type="domain" description="FAD-dependent oxidoreductase 2 FAD-binding" evidence="13">
    <location>
        <begin position="5"/>
        <end position="372"/>
    </location>
</feature>
<gene>
    <name evidence="15" type="primary">nadB</name>
    <name evidence="15" type="ORF">WAK64_01260</name>
</gene>
<organism evidence="15 16">
    <name type="scientific">Bacillus spongiae</name>
    <dbReference type="NCBI Taxonomy" id="2683610"/>
    <lineage>
        <taxon>Bacteria</taxon>
        <taxon>Bacillati</taxon>
        <taxon>Bacillota</taxon>
        <taxon>Bacilli</taxon>
        <taxon>Bacillales</taxon>
        <taxon>Bacillaceae</taxon>
        <taxon>Bacillus</taxon>
    </lineage>
</organism>
<dbReference type="EC" id="1.4.3.16" evidence="4 11"/>
<dbReference type="NCBIfam" id="TIGR00551">
    <property type="entry name" value="nadB"/>
    <property type="match status" value="1"/>
</dbReference>
<dbReference type="RefSeq" id="WP_336585106.1">
    <property type="nucleotide sequence ID" value="NZ_JBBAXC010000001.1"/>
</dbReference>
<dbReference type="Pfam" id="PF02910">
    <property type="entry name" value="Succ_DH_flav_C"/>
    <property type="match status" value="1"/>
</dbReference>
<comment type="caution">
    <text evidence="15">The sequence shown here is derived from an EMBL/GenBank/DDBJ whole genome shotgun (WGS) entry which is preliminary data.</text>
</comment>
<dbReference type="InterPro" id="IPR003953">
    <property type="entry name" value="FAD-dep_OxRdtase_2_FAD-bd"/>
</dbReference>
<keyword evidence="8 12" id="KW-0274">FAD</keyword>
<evidence type="ECO:0000256" key="5">
    <source>
        <dbReference type="ARBA" id="ARBA00021901"/>
    </source>
</evidence>
<evidence type="ECO:0000256" key="8">
    <source>
        <dbReference type="ARBA" id="ARBA00022827"/>
    </source>
</evidence>
<evidence type="ECO:0000256" key="2">
    <source>
        <dbReference type="ARBA" id="ARBA00004950"/>
    </source>
</evidence>
<comment type="cofactor">
    <cofactor evidence="1 12">
        <name>FAD</name>
        <dbReference type="ChEBI" id="CHEBI:57692"/>
    </cofactor>
</comment>
<keyword evidence="16" id="KW-1185">Reference proteome</keyword>
<keyword evidence="7 12" id="KW-0662">Pyridine nucleotide biosynthesis</keyword>
<dbReference type="NCBIfam" id="NF005978">
    <property type="entry name" value="PRK08071.1"/>
    <property type="match status" value="1"/>
</dbReference>
<keyword evidence="6 12" id="KW-0285">Flavoprotein</keyword>
<dbReference type="SUPFAM" id="SSF46977">
    <property type="entry name" value="Succinate dehydrogenase/fumarate reductase flavoprotein C-terminal domain"/>
    <property type="match status" value="1"/>
</dbReference>
<dbReference type="InterPro" id="IPR027477">
    <property type="entry name" value="Succ_DH/fumarate_Rdtase_cat_sf"/>
</dbReference>
<dbReference type="InterPro" id="IPR005288">
    <property type="entry name" value="NadB"/>
</dbReference>
<evidence type="ECO:0000259" key="14">
    <source>
        <dbReference type="Pfam" id="PF02910"/>
    </source>
</evidence>
<comment type="subcellular location">
    <subcellularLocation>
        <location evidence="12">Cytoplasm</location>
    </subcellularLocation>
</comment>
<evidence type="ECO:0000256" key="9">
    <source>
        <dbReference type="ARBA" id="ARBA00023002"/>
    </source>
</evidence>
<comment type="pathway">
    <text evidence="2 12">Cofactor biosynthesis; NAD(+) biosynthesis; iminoaspartate from L-aspartate (oxidase route): step 1/1.</text>
</comment>
<dbReference type="InterPro" id="IPR015939">
    <property type="entry name" value="Fum_Rdtase/Succ_DH_flav-like_C"/>
</dbReference>
<dbReference type="SUPFAM" id="SSF51905">
    <property type="entry name" value="FAD/NAD(P)-binding domain"/>
    <property type="match status" value="1"/>
</dbReference>
<evidence type="ECO:0000256" key="10">
    <source>
        <dbReference type="ARBA" id="ARBA00048305"/>
    </source>
</evidence>
<protein>
    <recommendedName>
        <fullName evidence="5 11">L-aspartate oxidase</fullName>
        <ecNumber evidence="4 11">1.4.3.16</ecNumber>
    </recommendedName>
</protein>
<comment type="similarity">
    <text evidence="3 12">Belongs to the FAD-dependent oxidoreductase 2 family. NadB subfamily.</text>
</comment>
<dbReference type="GO" id="GO:0008734">
    <property type="term" value="F:L-aspartate oxidase activity"/>
    <property type="evidence" value="ECO:0007669"/>
    <property type="project" value="UniProtKB-EC"/>
</dbReference>
<dbReference type="InterPro" id="IPR037099">
    <property type="entry name" value="Fum_R/Succ_DH_flav-like_C_sf"/>
</dbReference>
<comment type="function">
    <text evidence="12">Catalyzes the oxidation of L-aspartate to iminoaspartate.</text>
</comment>
<dbReference type="Pfam" id="PF00890">
    <property type="entry name" value="FAD_binding_2"/>
    <property type="match status" value="1"/>
</dbReference>
<evidence type="ECO:0000259" key="13">
    <source>
        <dbReference type="Pfam" id="PF00890"/>
    </source>
</evidence>
<comment type="catalytic activity">
    <reaction evidence="10">
        <text>L-aspartate + O2 = iminosuccinate + H2O2</text>
        <dbReference type="Rhea" id="RHEA:25876"/>
        <dbReference type="ChEBI" id="CHEBI:15379"/>
        <dbReference type="ChEBI" id="CHEBI:16240"/>
        <dbReference type="ChEBI" id="CHEBI:29991"/>
        <dbReference type="ChEBI" id="CHEBI:77875"/>
        <dbReference type="EC" id="1.4.3.16"/>
    </reaction>
    <physiologicalReaction direction="left-to-right" evidence="10">
        <dbReference type="Rhea" id="RHEA:25877"/>
    </physiologicalReaction>
</comment>
<dbReference type="PANTHER" id="PTHR42716">
    <property type="entry name" value="L-ASPARTATE OXIDASE"/>
    <property type="match status" value="1"/>
</dbReference>
<dbReference type="EMBL" id="JBBAXC010000001">
    <property type="protein sequence ID" value="MEI5905692.1"/>
    <property type="molecule type" value="Genomic_DNA"/>
</dbReference>
<dbReference type="Gene3D" id="3.90.700.10">
    <property type="entry name" value="Succinate dehydrogenase/fumarate reductase flavoprotein, catalytic domain"/>
    <property type="match status" value="1"/>
</dbReference>
<evidence type="ECO:0000313" key="15">
    <source>
        <dbReference type="EMBL" id="MEI5905692.1"/>
    </source>
</evidence>
<evidence type="ECO:0000256" key="4">
    <source>
        <dbReference type="ARBA" id="ARBA00012173"/>
    </source>
</evidence>
<sequence length="528" mass="58734">MRKADVIIVGSGIAALQLANTLNNQLHVIIITKSNKESSNSSMAQGGISAAISPQDHIMKHYQDTLEAGRWHHNEKEVHRLVKEGKEIVEDIIQKGLPVDRTESGELSLGMEGAHSVERIVHSGGDATGRFVIQHLLKTLPSNVEIIENETVISLLQEQKSDRCIGVVTKNKRDRTMNYFAPNIVLATGGAGRFYSFTSNHHTISGDGLAMAYLAGAQLTDLEFVQFHPTLLFVNGETKGLVSEAVRGAGGILTNQFGQKIMRHKHPMKDLAPRHIVAHEIFKERAKGNDVYLDISSIVDFTKKFPTITKMCEEQGISIKDGLIPVAPGSHFLMGGVVVNSVGETCIQGLYAIGEVACTGVHGSNRLASNSLLEGLVYGKRLGNYLNEREHHRTFLIPKKLKDLPAIADYPINQHEFRLNMMKAVGVIREKDRLITHLNWLNDINRESLGKVSIEEKTVEGIHSYFMWIIGKLMTESALLRSESRGGHIRLDHPDEKKSWCQKRIVHRKVNGEMKVTFDEQLKIKSHA</sequence>
<evidence type="ECO:0000256" key="1">
    <source>
        <dbReference type="ARBA" id="ARBA00001974"/>
    </source>
</evidence>
<name>A0ABU8H8W8_9BACI</name>
<proteinExistence type="inferred from homology"/>
<dbReference type="Gene3D" id="3.50.50.60">
    <property type="entry name" value="FAD/NAD(P)-binding domain"/>
    <property type="match status" value="1"/>
</dbReference>
<dbReference type="Proteomes" id="UP001312865">
    <property type="component" value="Unassembled WGS sequence"/>
</dbReference>
<evidence type="ECO:0000256" key="12">
    <source>
        <dbReference type="RuleBase" id="RU362049"/>
    </source>
</evidence>
<evidence type="ECO:0000313" key="16">
    <source>
        <dbReference type="Proteomes" id="UP001312865"/>
    </source>
</evidence>
<dbReference type="PIRSF" id="PIRSF000171">
    <property type="entry name" value="SDHA_APRA_LASPO"/>
    <property type="match status" value="1"/>
</dbReference>
<dbReference type="PANTHER" id="PTHR42716:SF2">
    <property type="entry name" value="L-ASPARTATE OXIDASE, CHLOROPLASTIC"/>
    <property type="match status" value="1"/>
</dbReference>
<keyword evidence="9 12" id="KW-0560">Oxidoreductase</keyword>
<feature type="domain" description="Fumarate reductase/succinate dehydrogenase flavoprotein-like C-terminal" evidence="14">
    <location>
        <begin position="416"/>
        <end position="518"/>
    </location>
</feature>